<gene>
    <name evidence="1" type="ORF">BJ138DRAFT_1140140</name>
</gene>
<name>A0ACB8AS95_9AGAM</name>
<protein>
    <submittedName>
        <fullName evidence="1">Uncharacterized protein</fullName>
    </submittedName>
</protein>
<sequence length="95" mass="10190">MSDKAAAANTSAQAASRGVLIKLIFFSISLAVVPISSYFLSEKYIWAGNANYAAITAVCAANIVLFGYIALSVMEDSQSFKESEGKKLSESKKER</sequence>
<accession>A0ACB8AS95</accession>
<dbReference type="EMBL" id="MU267592">
    <property type="protein sequence ID" value="KAH7916350.1"/>
    <property type="molecule type" value="Genomic_DNA"/>
</dbReference>
<evidence type="ECO:0000313" key="2">
    <source>
        <dbReference type="Proteomes" id="UP000790377"/>
    </source>
</evidence>
<reference evidence="1" key="1">
    <citation type="journal article" date="2021" name="New Phytol.">
        <title>Evolutionary innovations through gain and loss of genes in the ectomycorrhizal Boletales.</title>
        <authorList>
            <person name="Wu G."/>
            <person name="Miyauchi S."/>
            <person name="Morin E."/>
            <person name="Kuo A."/>
            <person name="Drula E."/>
            <person name="Varga T."/>
            <person name="Kohler A."/>
            <person name="Feng B."/>
            <person name="Cao Y."/>
            <person name="Lipzen A."/>
            <person name="Daum C."/>
            <person name="Hundley H."/>
            <person name="Pangilinan J."/>
            <person name="Johnson J."/>
            <person name="Barry K."/>
            <person name="LaButti K."/>
            <person name="Ng V."/>
            <person name="Ahrendt S."/>
            <person name="Min B."/>
            <person name="Choi I.G."/>
            <person name="Park H."/>
            <person name="Plett J.M."/>
            <person name="Magnuson J."/>
            <person name="Spatafora J.W."/>
            <person name="Nagy L.G."/>
            <person name="Henrissat B."/>
            <person name="Grigoriev I.V."/>
            <person name="Yang Z.L."/>
            <person name="Xu J."/>
            <person name="Martin F.M."/>
        </authorList>
    </citation>
    <scope>NUCLEOTIDE SEQUENCE</scope>
    <source>
        <strain evidence="1">ATCC 28755</strain>
    </source>
</reference>
<evidence type="ECO:0000313" key="1">
    <source>
        <dbReference type="EMBL" id="KAH7916350.1"/>
    </source>
</evidence>
<keyword evidence="2" id="KW-1185">Reference proteome</keyword>
<organism evidence="1 2">
    <name type="scientific">Hygrophoropsis aurantiaca</name>
    <dbReference type="NCBI Taxonomy" id="72124"/>
    <lineage>
        <taxon>Eukaryota</taxon>
        <taxon>Fungi</taxon>
        <taxon>Dikarya</taxon>
        <taxon>Basidiomycota</taxon>
        <taxon>Agaricomycotina</taxon>
        <taxon>Agaricomycetes</taxon>
        <taxon>Agaricomycetidae</taxon>
        <taxon>Boletales</taxon>
        <taxon>Coniophorineae</taxon>
        <taxon>Hygrophoropsidaceae</taxon>
        <taxon>Hygrophoropsis</taxon>
    </lineage>
</organism>
<proteinExistence type="predicted"/>
<comment type="caution">
    <text evidence="1">The sequence shown here is derived from an EMBL/GenBank/DDBJ whole genome shotgun (WGS) entry which is preliminary data.</text>
</comment>
<dbReference type="Proteomes" id="UP000790377">
    <property type="component" value="Unassembled WGS sequence"/>
</dbReference>